<feature type="domain" description="Mutator-like transposase" evidence="2">
    <location>
        <begin position="73"/>
        <end position="199"/>
    </location>
</feature>
<organism evidence="3 4">
    <name type="scientific">Euphydryas editha</name>
    <name type="common">Edith's checkerspot</name>
    <dbReference type="NCBI Taxonomy" id="104508"/>
    <lineage>
        <taxon>Eukaryota</taxon>
        <taxon>Metazoa</taxon>
        <taxon>Ecdysozoa</taxon>
        <taxon>Arthropoda</taxon>
        <taxon>Hexapoda</taxon>
        <taxon>Insecta</taxon>
        <taxon>Pterygota</taxon>
        <taxon>Neoptera</taxon>
        <taxon>Endopterygota</taxon>
        <taxon>Lepidoptera</taxon>
        <taxon>Glossata</taxon>
        <taxon>Ditrysia</taxon>
        <taxon>Papilionoidea</taxon>
        <taxon>Nymphalidae</taxon>
        <taxon>Nymphalinae</taxon>
        <taxon>Euphydryas</taxon>
    </lineage>
</organism>
<evidence type="ECO:0000256" key="1">
    <source>
        <dbReference type="SAM" id="MobiDB-lite"/>
    </source>
</evidence>
<evidence type="ECO:0000313" key="3">
    <source>
        <dbReference type="EMBL" id="CAH2088979.1"/>
    </source>
</evidence>
<feature type="compositionally biased region" description="Basic residues" evidence="1">
    <location>
        <begin position="11"/>
        <end position="25"/>
    </location>
</feature>
<dbReference type="PANTHER" id="PTHR33309:SF3">
    <property type="entry name" value="CCHC-TYPE DOMAIN-CONTAINING PROTEIN"/>
    <property type="match status" value="1"/>
</dbReference>
<gene>
    <name evidence="3" type="ORF">EEDITHA_LOCUS5081</name>
</gene>
<sequence length="581" mass="66078">MDKKSVNQTAKWRRPGSQRKKRKFHGVLPHEHEANTSYASASASKLQQSEDTSFDLHVDQTTGYSILQFFLVFSTLQEYLKCKTCDKDVSFTKYGQRGLGFKVCITCKCGKKYINSCHMISTGYEINRRLVYIMRLIGVGLSGINKFCGLMELGTGISSSIYYKIIDSISIAVKSVFDVVMLKAVREEKLLNAQHGEPEDILTVSGDDQVTAKHARKRKELRKRLNMQRGTKHTKETVVLITLVVLEKWKLTVYAKCFSSSLEKFSVRYGFYIGDGDTKTFKMLLNTQPYGEDFIIKKLECVLHVAKRVFKRASEAKKILTQARKAAKKDEKKNPEKKSAAKTVVAKKRKTVVKKNPTVKTQDLTIKLMKELSRNYGLAIQRHPDSVEEMRKEIWAGFFHKISTDSNPQHSYCSESWCKYKIAVKNNSVHKFKHPPALAKDVQEVLKPIYDDLTKQELLERCLGGNTQNNNESFNNCVWSMAPKHIFCGKKIVEIACQTAACIFNEGFHPVLKIMEVMGVKIGPIAAQFAADCDRTRIRVANRRSTDASKEARTKRRQAILDENEHYEEDEGIMYGAGIAD</sequence>
<dbReference type="Pfam" id="PF20700">
    <property type="entry name" value="Mutator"/>
    <property type="match status" value="2"/>
</dbReference>
<feature type="compositionally biased region" description="Polar residues" evidence="1">
    <location>
        <begin position="1"/>
        <end position="10"/>
    </location>
</feature>
<dbReference type="Proteomes" id="UP001153954">
    <property type="component" value="Unassembled WGS sequence"/>
</dbReference>
<dbReference type="AlphaFoldDB" id="A0AAU9TQJ2"/>
<feature type="compositionally biased region" description="Basic and acidic residues" evidence="1">
    <location>
        <begin position="328"/>
        <end position="339"/>
    </location>
</feature>
<protein>
    <recommendedName>
        <fullName evidence="2">Mutator-like transposase domain-containing protein</fullName>
    </recommendedName>
</protein>
<dbReference type="PANTHER" id="PTHR33309">
    <property type="entry name" value="KERATIN, ULTRA HIGH-SULFUR MATRIX PROTEIN-LIKE"/>
    <property type="match status" value="1"/>
</dbReference>
<comment type="caution">
    <text evidence="3">The sequence shown here is derived from an EMBL/GenBank/DDBJ whole genome shotgun (WGS) entry which is preliminary data.</text>
</comment>
<evidence type="ECO:0000259" key="2">
    <source>
        <dbReference type="Pfam" id="PF20700"/>
    </source>
</evidence>
<proteinExistence type="predicted"/>
<feature type="region of interest" description="Disordered" evidence="1">
    <location>
        <begin position="1"/>
        <end position="30"/>
    </location>
</feature>
<feature type="region of interest" description="Disordered" evidence="1">
    <location>
        <begin position="324"/>
        <end position="347"/>
    </location>
</feature>
<dbReference type="InterPro" id="IPR049012">
    <property type="entry name" value="Mutator_transp_dom"/>
</dbReference>
<accession>A0AAU9TQJ2</accession>
<reference evidence="3" key="1">
    <citation type="submission" date="2022-03" db="EMBL/GenBank/DDBJ databases">
        <authorList>
            <person name="Tunstrom K."/>
        </authorList>
    </citation>
    <scope>NUCLEOTIDE SEQUENCE</scope>
</reference>
<evidence type="ECO:0000313" key="4">
    <source>
        <dbReference type="Proteomes" id="UP001153954"/>
    </source>
</evidence>
<feature type="domain" description="Mutator-like transposase" evidence="2">
    <location>
        <begin position="253"/>
        <end position="418"/>
    </location>
</feature>
<dbReference type="EMBL" id="CAKOGL010000007">
    <property type="protein sequence ID" value="CAH2088979.1"/>
    <property type="molecule type" value="Genomic_DNA"/>
</dbReference>
<keyword evidence="4" id="KW-1185">Reference proteome</keyword>
<name>A0AAU9TQJ2_EUPED</name>